<proteinExistence type="predicted"/>
<gene>
    <name evidence="1" type="ORF">KL86PLE_90658</name>
</gene>
<organism evidence="1">
    <name type="scientific">uncultured Pleomorphomonas sp</name>
    <dbReference type="NCBI Taxonomy" id="442121"/>
    <lineage>
        <taxon>Bacteria</taxon>
        <taxon>Pseudomonadati</taxon>
        <taxon>Pseudomonadota</taxon>
        <taxon>Alphaproteobacteria</taxon>
        <taxon>Hyphomicrobiales</taxon>
        <taxon>Pleomorphomonadaceae</taxon>
        <taxon>Pleomorphomonas</taxon>
        <taxon>environmental samples</taxon>
    </lineage>
</organism>
<dbReference type="AlphaFoldDB" id="A0A212LQG6"/>
<name>A0A212LQG6_9HYPH</name>
<evidence type="ECO:0000313" key="1">
    <source>
        <dbReference type="EMBL" id="SCM79824.1"/>
    </source>
</evidence>
<protein>
    <submittedName>
        <fullName evidence="1">Uncharacterized protein</fullName>
    </submittedName>
</protein>
<dbReference type="EMBL" id="FMJD01000013">
    <property type="protein sequence ID" value="SCM79824.1"/>
    <property type="molecule type" value="Genomic_DNA"/>
</dbReference>
<sequence>MADRAYLERLTKDLVDQGKLVEAGWNGLRLAAIPLNTPAAQLEEMRAAFFAGAHHLFASLMCVFDEDEEPTDADLRKLDLIERELAGFIRDYEMKHVKTEGSA</sequence>
<reference evidence="1" key="1">
    <citation type="submission" date="2016-08" db="EMBL/GenBank/DDBJ databases">
        <authorList>
            <person name="Seilhamer J.J."/>
        </authorList>
    </citation>
    <scope>NUCLEOTIDE SEQUENCE</scope>
    <source>
        <strain evidence="1">86</strain>
    </source>
</reference>
<dbReference type="RefSeq" id="WP_288198766.1">
    <property type="nucleotide sequence ID" value="NZ_LT608334.1"/>
</dbReference>
<accession>A0A212LQG6</accession>